<evidence type="ECO:0000256" key="14">
    <source>
        <dbReference type="PIRSR" id="PIRSR002811-1"/>
    </source>
</evidence>
<feature type="region of interest" description="Disordered" evidence="15">
    <location>
        <begin position="204"/>
        <end position="245"/>
    </location>
</feature>
<evidence type="ECO:0000256" key="12">
    <source>
        <dbReference type="HAMAP-Rule" id="MF_00974"/>
    </source>
</evidence>
<dbReference type="PANTHER" id="PTHR30313">
    <property type="entry name" value="DNA PRIMASE"/>
    <property type="match status" value="1"/>
</dbReference>
<keyword evidence="2 12" id="KW-0639">Primosome</keyword>
<dbReference type="FunFam" id="3.90.580.10:FF:000001">
    <property type="entry name" value="DNA primase"/>
    <property type="match status" value="1"/>
</dbReference>
<accession>A0A0F5JVE8</accession>
<dbReference type="Proteomes" id="UP000033618">
    <property type="component" value="Unassembled WGS sequence"/>
</dbReference>
<evidence type="ECO:0000256" key="8">
    <source>
        <dbReference type="ARBA" id="ARBA00022833"/>
    </source>
</evidence>
<dbReference type="RefSeq" id="WP_046153996.1">
    <property type="nucleotide sequence ID" value="NZ_CADFGU010000001.1"/>
</dbReference>
<dbReference type="PIRSF" id="PIRSF002811">
    <property type="entry name" value="DnaG"/>
    <property type="match status" value="1"/>
</dbReference>
<evidence type="ECO:0000256" key="15">
    <source>
        <dbReference type="SAM" id="MobiDB-lite"/>
    </source>
</evidence>
<dbReference type="CDD" id="cd03364">
    <property type="entry name" value="TOPRIM_DnaG_primases"/>
    <property type="match status" value="1"/>
</dbReference>
<dbReference type="InterPro" id="IPR013173">
    <property type="entry name" value="DNA_primase_DnaG_DnaB-bd_dom"/>
</dbReference>
<evidence type="ECO:0000256" key="11">
    <source>
        <dbReference type="ARBA" id="ARBA00023163"/>
    </source>
</evidence>
<comment type="catalytic activity">
    <reaction evidence="12">
        <text>ssDNA + n NTP = ssDNA/pppN(pN)n-1 hybrid + (n-1) diphosphate.</text>
        <dbReference type="EC" id="2.7.7.101"/>
    </reaction>
</comment>
<dbReference type="SMART" id="SM00493">
    <property type="entry name" value="TOPRIM"/>
    <property type="match status" value="1"/>
</dbReference>
<organism evidence="17 18">
    <name type="scientific">Robbsia andropogonis</name>
    <dbReference type="NCBI Taxonomy" id="28092"/>
    <lineage>
        <taxon>Bacteria</taxon>
        <taxon>Pseudomonadati</taxon>
        <taxon>Pseudomonadota</taxon>
        <taxon>Betaproteobacteria</taxon>
        <taxon>Burkholderiales</taxon>
        <taxon>Burkholderiaceae</taxon>
        <taxon>Robbsia</taxon>
    </lineage>
</organism>
<keyword evidence="3 12" id="KW-0808">Transferase</keyword>
<evidence type="ECO:0000313" key="18">
    <source>
        <dbReference type="Proteomes" id="UP000033618"/>
    </source>
</evidence>
<comment type="function">
    <text evidence="12 13">RNA polymerase that catalyzes the synthesis of short RNA molecules used as primers for DNA polymerase during DNA replication.</text>
</comment>
<dbReference type="InterPro" id="IPR034151">
    <property type="entry name" value="TOPRIM_DnaG_bac"/>
</dbReference>
<keyword evidence="6 12" id="KW-0479">Metal-binding</keyword>
<comment type="domain">
    <text evidence="12">Contains an N-terminal zinc-binding domain, a central core domain that contains the primase activity, and a C-terminal DnaB-binding domain.</text>
</comment>
<evidence type="ECO:0000256" key="4">
    <source>
        <dbReference type="ARBA" id="ARBA00022695"/>
    </source>
</evidence>
<dbReference type="InterPro" id="IPR036977">
    <property type="entry name" value="DNA_primase_Znf_CHC2"/>
</dbReference>
<evidence type="ECO:0000259" key="16">
    <source>
        <dbReference type="PROSITE" id="PS50880"/>
    </source>
</evidence>
<dbReference type="SMART" id="SM00766">
    <property type="entry name" value="DnaG_DnaB_bind"/>
    <property type="match status" value="1"/>
</dbReference>
<dbReference type="InterPro" id="IPR006171">
    <property type="entry name" value="TOPRIM_dom"/>
</dbReference>
<feature type="zinc finger region" description="CHC2-type" evidence="12 14">
    <location>
        <begin position="37"/>
        <end position="61"/>
    </location>
</feature>
<evidence type="ECO:0000256" key="2">
    <source>
        <dbReference type="ARBA" id="ARBA00022515"/>
    </source>
</evidence>
<dbReference type="PATRIC" id="fig|28092.6.peg.5209"/>
<dbReference type="Gene3D" id="3.90.580.10">
    <property type="entry name" value="Zinc finger, CHC2-type domain"/>
    <property type="match status" value="1"/>
</dbReference>
<dbReference type="InterPro" id="IPR019475">
    <property type="entry name" value="DNA_primase_DnaB-bd"/>
</dbReference>
<dbReference type="SUPFAM" id="SSF57783">
    <property type="entry name" value="Zinc beta-ribbon"/>
    <property type="match status" value="1"/>
</dbReference>
<dbReference type="EMBL" id="LAQU01000036">
    <property type="protein sequence ID" value="KKB61635.1"/>
    <property type="molecule type" value="Genomic_DNA"/>
</dbReference>
<dbReference type="GO" id="GO:0003677">
    <property type="term" value="F:DNA binding"/>
    <property type="evidence" value="ECO:0007669"/>
    <property type="project" value="UniProtKB-KW"/>
</dbReference>
<evidence type="ECO:0000256" key="9">
    <source>
        <dbReference type="ARBA" id="ARBA00022842"/>
    </source>
</evidence>
<dbReference type="SUPFAM" id="SSF56731">
    <property type="entry name" value="DNA primase core"/>
    <property type="match status" value="2"/>
</dbReference>
<dbReference type="STRING" id="28092.WM40_22145"/>
<dbReference type="GO" id="GO:0000428">
    <property type="term" value="C:DNA-directed RNA polymerase complex"/>
    <property type="evidence" value="ECO:0007669"/>
    <property type="project" value="UniProtKB-KW"/>
</dbReference>
<keyword evidence="10 12" id="KW-0238">DNA-binding</keyword>
<dbReference type="Pfam" id="PF01807">
    <property type="entry name" value="Zn_ribbon_DnaG"/>
    <property type="match status" value="1"/>
</dbReference>
<dbReference type="OrthoDB" id="9803773at2"/>
<keyword evidence="5 12" id="KW-0235">DNA replication</keyword>
<dbReference type="FunFam" id="3.40.1360.10:FF:000002">
    <property type="entry name" value="DNA primase"/>
    <property type="match status" value="1"/>
</dbReference>
<dbReference type="GO" id="GO:0003899">
    <property type="term" value="F:DNA-directed RNA polymerase activity"/>
    <property type="evidence" value="ECO:0007669"/>
    <property type="project" value="UniProtKB-UniRule"/>
</dbReference>
<keyword evidence="7 12" id="KW-0863">Zinc-finger</keyword>
<keyword evidence="9" id="KW-0460">Magnesium</keyword>
<keyword evidence="8 12" id="KW-0862">Zinc</keyword>
<keyword evidence="1 12" id="KW-0240">DNA-directed RNA polymerase</keyword>
<dbReference type="EC" id="2.7.7.101" evidence="12"/>
<comment type="similarity">
    <text evidence="12 13">Belongs to the DnaG primase family.</text>
</comment>
<dbReference type="PANTHER" id="PTHR30313:SF2">
    <property type="entry name" value="DNA PRIMASE"/>
    <property type="match status" value="1"/>
</dbReference>
<keyword evidence="4 12" id="KW-0548">Nucleotidyltransferase</keyword>
<dbReference type="GO" id="GO:0008270">
    <property type="term" value="F:zinc ion binding"/>
    <property type="evidence" value="ECO:0007669"/>
    <property type="project" value="UniProtKB-UniRule"/>
</dbReference>
<sequence>MIPHAFLQDLIDRVDIVEVVGRYVQLKKTGANYSGLCPFHNEKSPSFTVSPTKQFFHCFGCGAHGTAIGFLMDHAGLPFPEAVESLAQSLGISVPNEPGPNQGPGYRGGGGGASPNDSRQEARKLSDVMRVACDYYRAQLRQSPVAIDYLKGRGLTGEIALRFGLGYAPGGWQNLESAFDDYRDPRLVETGLVIVSNKRDGRDVEPHAVTLDHGAGGAEARSEGSPGDLDKNGDPHEAAPPDRNARRYDRFRERIMFPIRNAAGHIIGFGGRVLHKGEPKYLNSPETPLFSKGNELYGLFEARLAIRERRFVLVVEGYMDVVALAQLGFPNAVATLGTACTPVHVQKLVRQTERIVFSFDGDAAGQRAARRALEASLPHAADNREMAFLFLPNKHDPDSYIREHGADAFGEAVARAMPLSEFLLSEISGDKDLRTPEGRAKSMYDAKPLLQAMPANALRLQIMHALADRLGVSVGEVAALCAVDARAVPARPQAPPVSARRRVTGNEQRALRNLVMYPRIALALDQSALDIIADCAQHGALFAEVITHARALGPQAEFRFLSDVLRESEYAPMFDDVFKEILHYDENVRDLMGIVSTGRTDDADDDQSLVSAARRADAARERMEAAEAGAQAEVMAALANMRVDSVAKRLDQLSRQSPLTPEQMAEMSSLFRLMAELKQAAASGANPEGSA</sequence>
<proteinExistence type="inferred from homology"/>
<evidence type="ECO:0000256" key="13">
    <source>
        <dbReference type="PIRNR" id="PIRNR002811"/>
    </source>
</evidence>
<evidence type="ECO:0000313" key="17">
    <source>
        <dbReference type="EMBL" id="KKB61635.1"/>
    </source>
</evidence>
<dbReference type="InterPro" id="IPR050219">
    <property type="entry name" value="DnaG_primase"/>
</dbReference>
<keyword evidence="18" id="KW-1185">Reference proteome</keyword>
<dbReference type="Gene3D" id="3.90.980.10">
    <property type="entry name" value="DNA primase, catalytic core, N-terminal domain"/>
    <property type="match status" value="1"/>
</dbReference>
<evidence type="ECO:0000256" key="7">
    <source>
        <dbReference type="ARBA" id="ARBA00022771"/>
    </source>
</evidence>
<name>A0A0F5JVE8_9BURK</name>
<protein>
    <recommendedName>
        <fullName evidence="12 13">DNA primase</fullName>
        <ecNumber evidence="12">2.7.7.101</ecNumber>
    </recommendedName>
</protein>
<gene>
    <name evidence="12" type="primary">dnaG</name>
    <name evidence="17" type="ORF">WM40_22145</name>
</gene>
<dbReference type="Pfam" id="PF13155">
    <property type="entry name" value="Toprim_2"/>
    <property type="match status" value="1"/>
</dbReference>
<dbReference type="GO" id="GO:0005737">
    <property type="term" value="C:cytoplasm"/>
    <property type="evidence" value="ECO:0007669"/>
    <property type="project" value="TreeGrafter"/>
</dbReference>
<evidence type="ECO:0000256" key="3">
    <source>
        <dbReference type="ARBA" id="ARBA00022679"/>
    </source>
</evidence>
<dbReference type="InterPro" id="IPR030846">
    <property type="entry name" value="DnaG_bac"/>
</dbReference>
<dbReference type="PROSITE" id="PS50880">
    <property type="entry name" value="TOPRIM"/>
    <property type="match status" value="1"/>
</dbReference>
<feature type="domain" description="Toprim" evidence="16">
    <location>
        <begin position="310"/>
        <end position="392"/>
    </location>
</feature>
<dbReference type="HAMAP" id="MF_00974">
    <property type="entry name" value="DNA_primase_DnaG"/>
    <property type="match status" value="1"/>
</dbReference>
<dbReference type="Gene3D" id="1.20.50.20">
    <property type="entry name" value="DnaG, RNA polymerase domain, helical bundle"/>
    <property type="match status" value="1"/>
</dbReference>
<feature type="compositionally biased region" description="Basic and acidic residues" evidence="15">
    <location>
        <begin position="228"/>
        <end position="245"/>
    </location>
</feature>
<comment type="caution">
    <text evidence="17">The sequence shown here is derived from an EMBL/GenBank/DDBJ whole genome shotgun (WGS) entry which is preliminary data.</text>
</comment>
<dbReference type="Gene3D" id="3.40.1360.10">
    <property type="match status" value="1"/>
</dbReference>
<evidence type="ECO:0000256" key="6">
    <source>
        <dbReference type="ARBA" id="ARBA00022723"/>
    </source>
</evidence>
<evidence type="ECO:0000256" key="10">
    <source>
        <dbReference type="ARBA" id="ARBA00023125"/>
    </source>
</evidence>
<evidence type="ECO:0000256" key="5">
    <source>
        <dbReference type="ARBA" id="ARBA00022705"/>
    </source>
</evidence>
<dbReference type="GO" id="GO:1990077">
    <property type="term" value="C:primosome complex"/>
    <property type="evidence" value="ECO:0007669"/>
    <property type="project" value="UniProtKB-KW"/>
</dbReference>
<dbReference type="InterPro" id="IPR002694">
    <property type="entry name" value="Znf_CHC2"/>
</dbReference>
<evidence type="ECO:0000256" key="1">
    <source>
        <dbReference type="ARBA" id="ARBA00022478"/>
    </source>
</evidence>
<dbReference type="InterPro" id="IPR037068">
    <property type="entry name" value="DNA_primase_core_N_sf"/>
</dbReference>
<dbReference type="Pfam" id="PF10410">
    <property type="entry name" value="DnaB_bind"/>
    <property type="match status" value="1"/>
</dbReference>
<dbReference type="InterPro" id="IPR013264">
    <property type="entry name" value="DNAG_N"/>
</dbReference>
<dbReference type="Pfam" id="PF08275">
    <property type="entry name" value="DNAG_N"/>
    <property type="match status" value="2"/>
</dbReference>
<dbReference type="AlphaFoldDB" id="A0A0F5JVE8"/>
<keyword evidence="11 12" id="KW-0804">Transcription</keyword>
<comment type="cofactor">
    <cofactor evidence="12 13 14">
        <name>Zn(2+)</name>
        <dbReference type="ChEBI" id="CHEBI:29105"/>
    </cofactor>
    <text evidence="12 13 14">Binds 1 zinc ion per monomer.</text>
</comment>
<dbReference type="GO" id="GO:0006269">
    <property type="term" value="P:DNA replication, synthesis of primer"/>
    <property type="evidence" value="ECO:0007669"/>
    <property type="project" value="UniProtKB-UniRule"/>
</dbReference>
<dbReference type="SMART" id="SM00400">
    <property type="entry name" value="ZnF_CHCC"/>
    <property type="match status" value="1"/>
</dbReference>
<comment type="subunit">
    <text evidence="12">Monomer. Interacts with DnaB.</text>
</comment>
<reference evidence="17 18" key="1">
    <citation type="submission" date="2015-03" db="EMBL/GenBank/DDBJ databases">
        <title>Draft Genome Sequence of Burkholderia andropogonis type strain ICMP2807, isolated from Sorghum bicolor.</title>
        <authorList>
            <person name="Lopes-Santos L."/>
            <person name="Castro D.B."/>
            <person name="Ottoboni L.M."/>
            <person name="Park D."/>
            <person name="Weirc B.S."/>
            <person name="Destefano S.A."/>
        </authorList>
    </citation>
    <scope>NUCLEOTIDE SEQUENCE [LARGE SCALE GENOMIC DNA]</scope>
    <source>
        <strain evidence="17 18">ICMP2807</strain>
    </source>
</reference>
<feature type="region of interest" description="Disordered" evidence="15">
    <location>
        <begin position="91"/>
        <end position="123"/>
    </location>
</feature>